<accession>A0ABV2HBA0</accession>
<evidence type="ECO:0008006" key="4">
    <source>
        <dbReference type="Google" id="ProtNLM"/>
    </source>
</evidence>
<keyword evidence="1" id="KW-1133">Transmembrane helix</keyword>
<name>A0ABV2HBA0_9HYPH</name>
<sequence>MKERKKVRFGMDPDSGRLALGSWQIPMPRSRAGRIGIGGTLIIAGTLGFLPILGFWMLPLGILVLSHDLHFVRRRRRQAVVWWQRRRQTRGRDR</sequence>
<comment type="caution">
    <text evidence="2">The sequence shown here is derived from an EMBL/GenBank/DDBJ whole genome shotgun (WGS) entry which is preliminary data.</text>
</comment>
<dbReference type="Proteomes" id="UP001549031">
    <property type="component" value="Unassembled WGS sequence"/>
</dbReference>
<keyword evidence="1" id="KW-0472">Membrane</keyword>
<protein>
    <recommendedName>
        <fullName evidence="4">Transmembrane protein (PGPGW)</fullName>
    </recommendedName>
</protein>
<organism evidence="2 3">
    <name type="scientific">Pseudorhizobium tarimense</name>
    <dbReference type="NCBI Taxonomy" id="1079109"/>
    <lineage>
        <taxon>Bacteria</taxon>
        <taxon>Pseudomonadati</taxon>
        <taxon>Pseudomonadota</taxon>
        <taxon>Alphaproteobacteria</taxon>
        <taxon>Hyphomicrobiales</taxon>
        <taxon>Rhizobiaceae</taxon>
        <taxon>Rhizobium/Agrobacterium group</taxon>
        <taxon>Pseudorhizobium</taxon>
    </lineage>
</organism>
<proteinExistence type="predicted"/>
<gene>
    <name evidence="2" type="ORF">ABID21_003963</name>
</gene>
<reference evidence="2 3" key="1">
    <citation type="submission" date="2024-06" db="EMBL/GenBank/DDBJ databases">
        <title>Genomic Encyclopedia of Type Strains, Phase IV (KMG-IV): sequencing the most valuable type-strain genomes for metagenomic binning, comparative biology and taxonomic classification.</title>
        <authorList>
            <person name="Goeker M."/>
        </authorList>
    </citation>
    <scope>NUCLEOTIDE SEQUENCE [LARGE SCALE GENOMIC DNA]</scope>
    <source>
        <strain evidence="2 3">DSM 105042</strain>
    </source>
</reference>
<evidence type="ECO:0000313" key="3">
    <source>
        <dbReference type="Proteomes" id="UP001549031"/>
    </source>
</evidence>
<evidence type="ECO:0000256" key="1">
    <source>
        <dbReference type="SAM" id="Phobius"/>
    </source>
</evidence>
<evidence type="ECO:0000313" key="2">
    <source>
        <dbReference type="EMBL" id="MET3587832.1"/>
    </source>
</evidence>
<dbReference type="EMBL" id="JBEPLJ010000016">
    <property type="protein sequence ID" value="MET3587832.1"/>
    <property type="molecule type" value="Genomic_DNA"/>
</dbReference>
<keyword evidence="3" id="KW-1185">Reference proteome</keyword>
<feature type="transmembrane region" description="Helical" evidence="1">
    <location>
        <begin position="35"/>
        <end position="58"/>
    </location>
</feature>
<keyword evidence="1" id="KW-0812">Transmembrane</keyword>
<dbReference type="RefSeq" id="WP_247245450.1">
    <property type="nucleotide sequence ID" value="NZ_JALJRA010000015.1"/>
</dbReference>